<proteinExistence type="predicted"/>
<comment type="caution">
    <text evidence="1">The sequence shown here is derived from an EMBL/GenBank/DDBJ whole genome shotgun (WGS) entry which is preliminary data.</text>
</comment>
<evidence type="ECO:0000313" key="1">
    <source>
        <dbReference type="EMBL" id="MCD7467300.1"/>
    </source>
</evidence>
<dbReference type="PANTHER" id="PTHR33067:SF9">
    <property type="entry name" value="RNA-DIRECTED DNA POLYMERASE"/>
    <property type="match status" value="1"/>
</dbReference>
<evidence type="ECO:0000313" key="2">
    <source>
        <dbReference type="Proteomes" id="UP000823775"/>
    </source>
</evidence>
<protein>
    <submittedName>
        <fullName evidence="1">Uncharacterized protein</fullName>
    </submittedName>
</protein>
<keyword evidence="2" id="KW-1185">Reference proteome</keyword>
<organism evidence="1 2">
    <name type="scientific">Datura stramonium</name>
    <name type="common">Jimsonweed</name>
    <name type="synonym">Common thornapple</name>
    <dbReference type="NCBI Taxonomy" id="4076"/>
    <lineage>
        <taxon>Eukaryota</taxon>
        <taxon>Viridiplantae</taxon>
        <taxon>Streptophyta</taxon>
        <taxon>Embryophyta</taxon>
        <taxon>Tracheophyta</taxon>
        <taxon>Spermatophyta</taxon>
        <taxon>Magnoliopsida</taxon>
        <taxon>eudicotyledons</taxon>
        <taxon>Gunneridae</taxon>
        <taxon>Pentapetalae</taxon>
        <taxon>asterids</taxon>
        <taxon>lamiids</taxon>
        <taxon>Solanales</taxon>
        <taxon>Solanaceae</taxon>
        <taxon>Solanoideae</taxon>
        <taxon>Datureae</taxon>
        <taxon>Datura</taxon>
    </lineage>
</organism>
<accession>A0ABS8T7B5</accession>
<sequence>MGIVEDVVVKVEKFMLTTDSVVLDYAADINISIILGPPFLATGRSCGYISMIADIDAENDPTNRGGKVAPKKKQAKRKWVKNYLYGFKKKKWVRKSYPRDDSSMGSIRYWCHATMLNLALLGVKLEKYGEEMPKAGIELLLPTCEYKHGL</sequence>
<dbReference type="EMBL" id="JACEIK010001217">
    <property type="protein sequence ID" value="MCD7467300.1"/>
    <property type="molecule type" value="Genomic_DNA"/>
</dbReference>
<reference evidence="1 2" key="1">
    <citation type="journal article" date="2021" name="BMC Genomics">
        <title>Datura genome reveals duplications of psychoactive alkaloid biosynthetic genes and high mutation rate following tissue culture.</title>
        <authorList>
            <person name="Rajewski A."/>
            <person name="Carter-House D."/>
            <person name="Stajich J."/>
            <person name="Litt A."/>
        </authorList>
    </citation>
    <scope>NUCLEOTIDE SEQUENCE [LARGE SCALE GENOMIC DNA]</scope>
    <source>
        <strain evidence="1">AR-01</strain>
    </source>
</reference>
<dbReference type="PANTHER" id="PTHR33067">
    <property type="entry name" value="RNA-DIRECTED DNA POLYMERASE-RELATED"/>
    <property type="match status" value="1"/>
</dbReference>
<name>A0ABS8T7B5_DATST</name>
<dbReference type="Proteomes" id="UP000823775">
    <property type="component" value="Unassembled WGS sequence"/>
</dbReference>
<gene>
    <name evidence="1" type="ORF">HAX54_004644</name>
</gene>